<dbReference type="Proteomes" id="UP001150942">
    <property type="component" value="Unassembled WGS sequence"/>
</dbReference>
<name>A0A9W9MKI8_9EURO</name>
<proteinExistence type="predicted"/>
<evidence type="ECO:0000259" key="1">
    <source>
        <dbReference type="Pfam" id="PF17111"/>
    </source>
</evidence>
<accession>A0A9W9MKI8</accession>
<gene>
    <name evidence="2" type="ORF">N7449_005089</name>
</gene>
<feature type="domain" description="Azaphilone pigments biosynthesis cluster protein L N-terminal" evidence="1">
    <location>
        <begin position="4"/>
        <end position="149"/>
    </location>
</feature>
<dbReference type="EMBL" id="JAPQKQ010000003">
    <property type="protein sequence ID" value="KAJ5203010.1"/>
    <property type="molecule type" value="Genomic_DNA"/>
</dbReference>
<evidence type="ECO:0000313" key="3">
    <source>
        <dbReference type="Proteomes" id="UP001150942"/>
    </source>
</evidence>
<dbReference type="InterPro" id="IPR031348">
    <property type="entry name" value="PigL_N"/>
</dbReference>
<reference evidence="2" key="2">
    <citation type="journal article" date="2023" name="IMA Fungus">
        <title>Comparative genomic study of the Penicillium genus elucidates a diverse pangenome and 15 lateral gene transfer events.</title>
        <authorList>
            <person name="Petersen C."/>
            <person name="Sorensen T."/>
            <person name="Nielsen M.R."/>
            <person name="Sondergaard T.E."/>
            <person name="Sorensen J.L."/>
            <person name="Fitzpatrick D.A."/>
            <person name="Frisvad J.C."/>
            <person name="Nielsen K.L."/>
        </authorList>
    </citation>
    <scope>NUCLEOTIDE SEQUENCE</scope>
    <source>
        <strain evidence="2">IBT 20477</strain>
    </source>
</reference>
<organism evidence="2 3">
    <name type="scientific">Penicillium cf. viridicatum</name>
    <dbReference type="NCBI Taxonomy" id="2972119"/>
    <lineage>
        <taxon>Eukaryota</taxon>
        <taxon>Fungi</taxon>
        <taxon>Dikarya</taxon>
        <taxon>Ascomycota</taxon>
        <taxon>Pezizomycotina</taxon>
        <taxon>Eurotiomycetes</taxon>
        <taxon>Eurotiomycetidae</taxon>
        <taxon>Eurotiales</taxon>
        <taxon>Aspergillaceae</taxon>
        <taxon>Penicillium</taxon>
    </lineage>
</organism>
<keyword evidence="3" id="KW-1185">Reference proteome</keyword>
<reference evidence="2" key="1">
    <citation type="submission" date="2022-11" db="EMBL/GenBank/DDBJ databases">
        <authorList>
            <person name="Petersen C."/>
        </authorList>
    </citation>
    <scope>NUCLEOTIDE SEQUENCE</scope>
    <source>
        <strain evidence="2">IBT 20477</strain>
    </source>
</reference>
<sequence length="202" mass="22902">MHQVSYALQASLDLYSMVESFPKSPRRVRNLKEELSSLNCVLKSLRDILSSITEVDVSELILPLKECGKQEFTDPFRPDWDNLRFNRGSIDNFTQLLNGYKSTFKRAVVSGNMAGVTSETLESHIELLQTTIVDLVDLAGNIKHKSPAATRTEVEPTNVFKFDRVFAWSAFFRHPATEARTAIGAEFYLTNKKRIPRQHGGH</sequence>
<protein>
    <recommendedName>
        <fullName evidence="1">Azaphilone pigments biosynthesis cluster protein L N-terminal domain-containing protein</fullName>
    </recommendedName>
</protein>
<dbReference type="OrthoDB" id="4348167at2759"/>
<dbReference type="AlphaFoldDB" id="A0A9W9MKI8"/>
<evidence type="ECO:0000313" key="2">
    <source>
        <dbReference type="EMBL" id="KAJ5203010.1"/>
    </source>
</evidence>
<comment type="caution">
    <text evidence="2">The sequence shown here is derived from an EMBL/GenBank/DDBJ whole genome shotgun (WGS) entry which is preliminary data.</text>
</comment>
<dbReference type="Pfam" id="PF17111">
    <property type="entry name" value="PigL_N"/>
    <property type="match status" value="1"/>
</dbReference>